<dbReference type="PANTHER" id="PTHR11785">
    <property type="entry name" value="AMINO ACID TRANSPORTER"/>
    <property type="match status" value="1"/>
</dbReference>
<evidence type="ECO:0000256" key="5">
    <source>
        <dbReference type="SAM" id="MobiDB-lite"/>
    </source>
</evidence>
<dbReference type="Proteomes" id="UP001608902">
    <property type="component" value="Unassembled WGS sequence"/>
</dbReference>
<evidence type="ECO:0000256" key="1">
    <source>
        <dbReference type="ARBA" id="ARBA00004141"/>
    </source>
</evidence>
<evidence type="ECO:0000256" key="6">
    <source>
        <dbReference type="SAM" id="Phobius"/>
    </source>
</evidence>
<dbReference type="InterPro" id="IPR002293">
    <property type="entry name" value="AA/rel_permease1"/>
</dbReference>
<dbReference type="PANTHER" id="PTHR11785:SF523">
    <property type="entry name" value="AMINO ACID TRANSPORTER PROTEIN 6"/>
    <property type="match status" value="1"/>
</dbReference>
<keyword evidence="8" id="KW-1185">Reference proteome</keyword>
<dbReference type="Pfam" id="PF13520">
    <property type="entry name" value="AA_permease_2"/>
    <property type="match status" value="1"/>
</dbReference>
<dbReference type="Gene3D" id="1.20.1740.10">
    <property type="entry name" value="Amino acid/polyamine transporter I"/>
    <property type="match status" value="1"/>
</dbReference>
<gene>
    <name evidence="7" type="ORF">AB6A40_007849</name>
</gene>
<name>A0ABD6EMF5_9BILA</name>
<evidence type="ECO:0000313" key="8">
    <source>
        <dbReference type="Proteomes" id="UP001608902"/>
    </source>
</evidence>
<feature type="compositionally biased region" description="Basic and acidic residues" evidence="5">
    <location>
        <begin position="299"/>
        <end position="309"/>
    </location>
</feature>
<dbReference type="InterPro" id="IPR050598">
    <property type="entry name" value="AminoAcid_Transporter"/>
</dbReference>
<comment type="caution">
    <text evidence="7">The sequence shown here is derived from an EMBL/GenBank/DDBJ whole genome shotgun (WGS) entry which is preliminary data.</text>
</comment>
<dbReference type="GO" id="GO:0016020">
    <property type="term" value="C:membrane"/>
    <property type="evidence" value="ECO:0007669"/>
    <property type="project" value="UniProtKB-SubCell"/>
</dbReference>
<feature type="transmembrane region" description="Helical" evidence="6">
    <location>
        <begin position="141"/>
        <end position="163"/>
    </location>
</feature>
<comment type="subcellular location">
    <subcellularLocation>
        <location evidence="1">Membrane</location>
        <topology evidence="1">Multi-pass membrane protein</topology>
    </subcellularLocation>
</comment>
<keyword evidence="3 6" id="KW-1133">Transmembrane helix</keyword>
<protein>
    <submittedName>
        <fullName evidence="7">Uncharacterized protein</fullName>
    </submittedName>
</protein>
<accession>A0ABD6EMF5</accession>
<keyword evidence="2 6" id="KW-0812">Transmembrane</keyword>
<evidence type="ECO:0000313" key="7">
    <source>
        <dbReference type="EMBL" id="MFH4981140.1"/>
    </source>
</evidence>
<feature type="region of interest" description="Disordered" evidence="5">
    <location>
        <begin position="298"/>
        <end position="325"/>
    </location>
</feature>
<organism evidence="7 8">
    <name type="scientific">Gnathostoma spinigerum</name>
    <dbReference type="NCBI Taxonomy" id="75299"/>
    <lineage>
        <taxon>Eukaryota</taxon>
        <taxon>Metazoa</taxon>
        <taxon>Ecdysozoa</taxon>
        <taxon>Nematoda</taxon>
        <taxon>Chromadorea</taxon>
        <taxon>Rhabditida</taxon>
        <taxon>Spirurina</taxon>
        <taxon>Gnathostomatomorpha</taxon>
        <taxon>Gnathostomatoidea</taxon>
        <taxon>Gnathostomatidae</taxon>
        <taxon>Gnathostoma</taxon>
    </lineage>
</organism>
<reference evidence="7 8" key="1">
    <citation type="submission" date="2024-08" db="EMBL/GenBank/DDBJ databases">
        <title>Gnathostoma spinigerum genome.</title>
        <authorList>
            <person name="Gonzalez-Bertolin B."/>
            <person name="Monzon S."/>
            <person name="Zaballos A."/>
            <person name="Jimenez P."/>
            <person name="Dekumyoy P."/>
            <person name="Varona S."/>
            <person name="Cuesta I."/>
            <person name="Sumanam S."/>
            <person name="Adisakwattana P."/>
            <person name="Gasser R.B."/>
            <person name="Hernandez-Gonzalez A."/>
            <person name="Young N.D."/>
            <person name="Perteguer M.J."/>
        </authorList>
    </citation>
    <scope>NUCLEOTIDE SEQUENCE [LARGE SCALE GENOMIC DNA]</scope>
    <source>
        <strain evidence="7">AL3</strain>
        <tissue evidence="7">Liver</tissue>
    </source>
</reference>
<feature type="transmembrane region" description="Helical" evidence="6">
    <location>
        <begin position="21"/>
        <end position="44"/>
    </location>
</feature>
<evidence type="ECO:0000256" key="4">
    <source>
        <dbReference type="ARBA" id="ARBA00023136"/>
    </source>
</evidence>
<feature type="transmembrane region" description="Helical" evidence="6">
    <location>
        <begin position="175"/>
        <end position="195"/>
    </location>
</feature>
<evidence type="ECO:0000256" key="2">
    <source>
        <dbReference type="ARBA" id="ARBA00022692"/>
    </source>
</evidence>
<keyword evidence="4 6" id="KW-0472">Membrane</keyword>
<evidence type="ECO:0000256" key="3">
    <source>
        <dbReference type="ARBA" id="ARBA00022989"/>
    </source>
</evidence>
<feature type="transmembrane region" description="Helical" evidence="6">
    <location>
        <begin position="70"/>
        <end position="96"/>
    </location>
</feature>
<dbReference type="AlphaFoldDB" id="A0ABD6EMF5"/>
<dbReference type="EMBL" id="JBGFUD010006677">
    <property type="protein sequence ID" value="MFH4981140.1"/>
    <property type="molecule type" value="Genomic_DNA"/>
</dbReference>
<proteinExistence type="predicted"/>
<sequence length="325" mass="36308">MYYTPTILQILDAHRSRTMPLAIIIGMSTVAGIYIAINVAYFVVLDVDTMKTSTAVASTFAEQKMGNFKYAIPFLVSILLIGSLNSTLFAASRYLFAAARQGHLPTSISCANPETDSPRVALFINVILAITMSFTGDPDQLISYVGFAQWTQRAVTMLVLLWIRYKQIPVDPEKLRMPIIMPILFFLTCASLALVTIVENISIAAVGMGVILGGFTVYFLFVFNRSLPSVECYRKYSSIINNSTTIWAQVVFNVMPCPKPQNESEFTQEYHDEKIVGAPLRVKIKNLFRRNLRKVVPAKHQDPPPDYDHVTLANGKSVDGNKREH</sequence>
<feature type="transmembrane region" description="Helical" evidence="6">
    <location>
        <begin position="201"/>
        <end position="223"/>
    </location>
</feature>
<feature type="transmembrane region" description="Helical" evidence="6">
    <location>
        <begin position="117"/>
        <end position="135"/>
    </location>
</feature>